<name>A0A9J6ZCB2_9BACL</name>
<sequence length="213" mass="25308">MKLLFHSNSVQSFSQQEISDFEKILDYAYQHEGNIHYSSTYPKYRFLQYVTTNKQMLLHGSNHKNITEFVPRKQTLFNGEYVEAVFSSKDGFLPVFFAVLNRNNVIGSFRNGCFMSCNKRFYYFSINSETLKNEPWTKGIVYILPERHFSKVEKGKISFDEWISETPVQPKFKLPVNFNDFLYKDKIAIHKMGESMVKTWLLYKFRTSFTKRK</sequence>
<dbReference type="EMBL" id="CP097899">
    <property type="protein sequence ID" value="URN93739.1"/>
    <property type="molecule type" value="Genomic_DNA"/>
</dbReference>
<dbReference type="KEGG" id="plig:NAG76_18195"/>
<evidence type="ECO:0000313" key="1">
    <source>
        <dbReference type="EMBL" id="URN93739.1"/>
    </source>
</evidence>
<proteinExistence type="predicted"/>
<dbReference type="Proteomes" id="UP001056756">
    <property type="component" value="Chromosome"/>
</dbReference>
<reference evidence="1" key="1">
    <citation type="submission" date="2022-05" db="EMBL/GenBank/DDBJ databases">
        <title>Novel bacterial taxa in a minimal lignocellulolytic consortium and its capacity to transform plastics disclosed by genome-resolved metagenomics.</title>
        <authorList>
            <person name="Rodriguez C.A.D."/>
            <person name="Diaz-Garcia L."/>
            <person name="Herrera K."/>
            <person name="Tarazona N.A."/>
            <person name="Sproer C."/>
            <person name="Overmann J."/>
            <person name="Jimenez D.J."/>
        </authorList>
    </citation>
    <scope>NUCLEOTIDE SEQUENCE</scope>
    <source>
        <strain evidence="1">MAG5</strain>
    </source>
</reference>
<gene>
    <name evidence="1" type="ORF">NAG76_18195</name>
</gene>
<dbReference type="AlphaFoldDB" id="A0A9J6ZCB2"/>
<protein>
    <submittedName>
        <fullName evidence="1">Uncharacterized protein</fullName>
    </submittedName>
</protein>
<organism evidence="1 2">
    <name type="scientific">Candidatus Pristimantibacillus lignocellulolyticus</name>
    <dbReference type="NCBI Taxonomy" id="2994561"/>
    <lineage>
        <taxon>Bacteria</taxon>
        <taxon>Bacillati</taxon>
        <taxon>Bacillota</taxon>
        <taxon>Bacilli</taxon>
        <taxon>Bacillales</taxon>
        <taxon>Paenibacillaceae</taxon>
        <taxon>Candidatus Pristimantibacillus</taxon>
    </lineage>
</organism>
<evidence type="ECO:0000313" key="2">
    <source>
        <dbReference type="Proteomes" id="UP001056756"/>
    </source>
</evidence>
<accession>A0A9J6ZCB2</accession>